<protein>
    <submittedName>
        <fullName evidence="1">Uncharacterized protein</fullName>
    </submittedName>
</protein>
<reference evidence="1" key="1">
    <citation type="journal article" date="2023" name="G3 (Bethesda)">
        <title>Whole genome assembly and annotation of the endangered Caribbean coral Acropora cervicornis.</title>
        <authorList>
            <person name="Selwyn J.D."/>
            <person name="Vollmer S.V."/>
        </authorList>
    </citation>
    <scope>NUCLEOTIDE SEQUENCE</scope>
    <source>
        <strain evidence="1">K2</strain>
    </source>
</reference>
<dbReference type="AlphaFoldDB" id="A0AAD9R168"/>
<keyword evidence="2" id="KW-1185">Reference proteome</keyword>
<sequence>MVLNITASEDNERTNKGDEQFGVKRIDRGQLNNLLEIFQSAYKKGHSTQKALRRTHDDLLRAIDDNACVIVFFWTSQRSLTLLTPKYYSHDLGVATAAKVMLWPGCAYLSNRFQYVREGSVSGPIVCSMHTAPIADVIKRNGMGFHFYTDDTQIYKPFHPADALQSKSVIERRIQDLKLNGDKTELLVLAARHSPPPPPDSILIGADILLKLANVPRTSVFGLIACSLWIELLKLYIPNRALRSTKKKLLIVPKCNLKTYGYSVSSQRAPTLWNALLNDIRQVEHLQTCKSNLKAHLFWQLSKNDELQEEFSEVKEVQSQDVSNSFRQSTVLSRWNNCDG</sequence>
<proteinExistence type="predicted"/>
<evidence type="ECO:0000313" key="2">
    <source>
        <dbReference type="Proteomes" id="UP001249851"/>
    </source>
</evidence>
<accession>A0AAD9R168</accession>
<dbReference type="EMBL" id="JARQWQ010000006">
    <property type="protein sequence ID" value="KAK2571207.1"/>
    <property type="molecule type" value="Genomic_DNA"/>
</dbReference>
<reference evidence="1" key="2">
    <citation type="journal article" date="2023" name="Science">
        <title>Genomic signatures of disease resistance in endangered staghorn corals.</title>
        <authorList>
            <person name="Vollmer S.V."/>
            <person name="Selwyn J.D."/>
            <person name="Despard B.A."/>
            <person name="Roesel C.L."/>
        </authorList>
    </citation>
    <scope>NUCLEOTIDE SEQUENCE</scope>
    <source>
        <strain evidence="1">K2</strain>
    </source>
</reference>
<comment type="caution">
    <text evidence="1">The sequence shown here is derived from an EMBL/GenBank/DDBJ whole genome shotgun (WGS) entry which is preliminary data.</text>
</comment>
<dbReference type="Proteomes" id="UP001249851">
    <property type="component" value="Unassembled WGS sequence"/>
</dbReference>
<organism evidence="1 2">
    <name type="scientific">Acropora cervicornis</name>
    <name type="common">Staghorn coral</name>
    <dbReference type="NCBI Taxonomy" id="6130"/>
    <lineage>
        <taxon>Eukaryota</taxon>
        <taxon>Metazoa</taxon>
        <taxon>Cnidaria</taxon>
        <taxon>Anthozoa</taxon>
        <taxon>Hexacorallia</taxon>
        <taxon>Scleractinia</taxon>
        <taxon>Astrocoeniina</taxon>
        <taxon>Acroporidae</taxon>
        <taxon>Acropora</taxon>
    </lineage>
</organism>
<name>A0AAD9R168_ACRCE</name>
<evidence type="ECO:0000313" key="1">
    <source>
        <dbReference type="EMBL" id="KAK2571207.1"/>
    </source>
</evidence>
<gene>
    <name evidence="1" type="ORF">P5673_003773</name>
</gene>